<proteinExistence type="predicted"/>
<reference evidence="1" key="2">
    <citation type="journal article" date="2015" name="Data Brief">
        <title>Shoot transcriptome of the giant reed, Arundo donax.</title>
        <authorList>
            <person name="Barrero R.A."/>
            <person name="Guerrero F.D."/>
            <person name="Moolhuijzen P."/>
            <person name="Goolsby J.A."/>
            <person name="Tidwell J."/>
            <person name="Bellgard S.E."/>
            <person name="Bellgard M.I."/>
        </authorList>
    </citation>
    <scope>NUCLEOTIDE SEQUENCE</scope>
    <source>
        <tissue evidence="1">Shoot tissue taken approximately 20 cm above the soil surface</tissue>
    </source>
</reference>
<accession>A0A0A9FZY2</accession>
<evidence type="ECO:0000313" key="1">
    <source>
        <dbReference type="EMBL" id="JAE16769.1"/>
    </source>
</evidence>
<name>A0A0A9FZY2_ARUDO</name>
<dbReference type="AlphaFoldDB" id="A0A0A9FZY2"/>
<dbReference type="EMBL" id="GBRH01181127">
    <property type="protein sequence ID" value="JAE16769.1"/>
    <property type="molecule type" value="Transcribed_RNA"/>
</dbReference>
<organism evidence="1">
    <name type="scientific">Arundo donax</name>
    <name type="common">Giant reed</name>
    <name type="synonym">Donax arundinaceus</name>
    <dbReference type="NCBI Taxonomy" id="35708"/>
    <lineage>
        <taxon>Eukaryota</taxon>
        <taxon>Viridiplantae</taxon>
        <taxon>Streptophyta</taxon>
        <taxon>Embryophyta</taxon>
        <taxon>Tracheophyta</taxon>
        <taxon>Spermatophyta</taxon>
        <taxon>Magnoliopsida</taxon>
        <taxon>Liliopsida</taxon>
        <taxon>Poales</taxon>
        <taxon>Poaceae</taxon>
        <taxon>PACMAD clade</taxon>
        <taxon>Arundinoideae</taxon>
        <taxon>Arundineae</taxon>
        <taxon>Arundo</taxon>
    </lineage>
</organism>
<sequence>MLASLLILAKKPKVKLLFALTKRERAAGASPICSLNIA</sequence>
<reference evidence="1" key="1">
    <citation type="submission" date="2014-09" db="EMBL/GenBank/DDBJ databases">
        <authorList>
            <person name="Magalhaes I.L.F."/>
            <person name="Oliveira U."/>
            <person name="Santos F.R."/>
            <person name="Vidigal T.H.D.A."/>
            <person name="Brescovit A.D."/>
            <person name="Santos A.J."/>
        </authorList>
    </citation>
    <scope>NUCLEOTIDE SEQUENCE</scope>
    <source>
        <tissue evidence="1">Shoot tissue taken approximately 20 cm above the soil surface</tissue>
    </source>
</reference>
<protein>
    <submittedName>
        <fullName evidence="1">PRP39-2</fullName>
    </submittedName>
</protein>